<dbReference type="Pfam" id="PF07992">
    <property type="entry name" value="Pyr_redox_2"/>
    <property type="match status" value="1"/>
</dbReference>
<dbReference type="EMBL" id="AODH01000009">
    <property type="protein sequence ID" value="EUJ41689.1"/>
    <property type="molecule type" value="Genomic_DNA"/>
</dbReference>
<name>W7CPV3_9LIST</name>
<keyword evidence="5 9" id="KW-0560">Oxidoreductase</keyword>
<comment type="caution">
    <text evidence="9">The sequence shown here is derived from an EMBL/GenBank/DDBJ whole genome shotgun (WGS) entry which is preliminary data.</text>
</comment>
<dbReference type="Gene3D" id="3.50.50.60">
    <property type="entry name" value="FAD/NAD(P)-binding domain"/>
    <property type="match status" value="2"/>
</dbReference>
<evidence type="ECO:0000256" key="6">
    <source>
        <dbReference type="ARBA" id="ARBA00023027"/>
    </source>
</evidence>
<dbReference type="PRINTS" id="PR00368">
    <property type="entry name" value="FADPNR"/>
</dbReference>
<keyword evidence="10" id="KW-1185">Reference proteome</keyword>
<dbReference type="InterPro" id="IPR050151">
    <property type="entry name" value="Class-I_Pyr_Nuc-Dis_Oxidored"/>
</dbReference>
<evidence type="ECO:0000259" key="7">
    <source>
        <dbReference type="Pfam" id="PF02852"/>
    </source>
</evidence>
<proteinExistence type="inferred from homology"/>
<dbReference type="GO" id="GO:0004148">
    <property type="term" value="F:dihydrolipoyl dehydrogenase (NADH) activity"/>
    <property type="evidence" value="ECO:0007669"/>
    <property type="project" value="UniProtKB-EC"/>
</dbReference>
<sequence length="334" mass="35254">MIVPKQLIIATGSSPASLPGLTCDEQQVLSSDGMLQLESLPESILIVGGGVIGVEWASMLADFGVQVTVLEYADHLVPTEDADIAKALTRTFKKRGIKCVTKAAVLAETLETTADGVSITATVKGKDVTYTAAKMMVAVGRKPNTTTIGLQNTKIKTTRDYIDVNDHYQTAEPHIFAIGDCINTLQLAHVAMHEGLQAVNYIVDGQATAINYEQVPRCIYTAPEIASVGISEAEAKVRGYEVKVGKFDFKGNGKALVYGEADGFVKVIADQATNDLLGVAMIGPHATDLISEAGLAQVLDATAWEIGTTIHPHPTLSEALAEAALAVDGNAIHA</sequence>
<dbReference type="Proteomes" id="UP000019243">
    <property type="component" value="Unassembled WGS sequence"/>
</dbReference>
<dbReference type="PATRIC" id="fig|1265861.3.peg.453"/>
<evidence type="ECO:0000259" key="8">
    <source>
        <dbReference type="Pfam" id="PF07992"/>
    </source>
</evidence>
<dbReference type="InterPro" id="IPR004099">
    <property type="entry name" value="Pyr_nucl-diS_OxRdtase_dimer"/>
</dbReference>
<reference evidence="9 10" key="1">
    <citation type="submission" date="2012-12" db="EMBL/GenBank/DDBJ databases">
        <title>Novel taxa of Listeriaceae from agricultural environments in the United States.</title>
        <authorList>
            <person name="den Bakker H.C."/>
            <person name="Allred A."/>
            <person name="Warchocki S."/>
            <person name="Wright E.M."/>
            <person name="Burrell A."/>
            <person name="Nightingale K.K."/>
            <person name="Kephart D."/>
            <person name="Wiedmann M."/>
        </authorList>
    </citation>
    <scope>NUCLEOTIDE SEQUENCE [LARGE SCALE GENOMIC DNA]</scope>
    <source>
        <strain evidence="9 10">FSL F6-1037</strain>
    </source>
</reference>
<comment type="similarity">
    <text evidence="2">Belongs to the class-I pyridine nucleotide-disulfide oxidoreductase family.</text>
</comment>
<feature type="domain" description="FAD/NAD(P)-binding" evidence="8">
    <location>
        <begin position="5"/>
        <end position="195"/>
    </location>
</feature>
<evidence type="ECO:0000313" key="9">
    <source>
        <dbReference type="EMBL" id="EUJ41689.1"/>
    </source>
</evidence>
<feature type="domain" description="Pyridine nucleotide-disulphide oxidoreductase dimerisation" evidence="7">
    <location>
        <begin position="215"/>
        <end position="324"/>
    </location>
</feature>
<evidence type="ECO:0000256" key="5">
    <source>
        <dbReference type="ARBA" id="ARBA00023002"/>
    </source>
</evidence>
<comment type="cofactor">
    <cofactor evidence="1">
        <name>FAD</name>
        <dbReference type="ChEBI" id="CHEBI:57692"/>
    </cofactor>
</comment>
<dbReference type="GO" id="GO:0006103">
    <property type="term" value="P:2-oxoglutarate metabolic process"/>
    <property type="evidence" value="ECO:0007669"/>
    <property type="project" value="TreeGrafter"/>
</dbReference>
<dbReference type="SUPFAM" id="SSF55424">
    <property type="entry name" value="FAD/NAD-linked reductases, dimerisation (C-terminal) domain"/>
    <property type="match status" value="1"/>
</dbReference>
<organism evidence="9 10">
    <name type="scientific">Brochothrix campestris FSL F6-1037</name>
    <dbReference type="NCBI Taxonomy" id="1265861"/>
    <lineage>
        <taxon>Bacteria</taxon>
        <taxon>Bacillati</taxon>
        <taxon>Bacillota</taxon>
        <taxon>Bacilli</taxon>
        <taxon>Bacillales</taxon>
        <taxon>Listeriaceae</taxon>
        <taxon>Brochothrix</taxon>
    </lineage>
</organism>
<dbReference type="EC" id="1.8.1.4" evidence="9"/>
<keyword evidence="6" id="KW-0520">NAD</keyword>
<dbReference type="Gene3D" id="3.30.390.30">
    <property type="match status" value="1"/>
</dbReference>
<keyword evidence="4" id="KW-0274">FAD</keyword>
<dbReference type="InterPro" id="IPR016156">
    <property type="entry name" value="FAD/NAD-linked_Rdtase_dimer_sf"/>
</dbReference>
<dbReference type="PANTHER" id="PTHR22912">
    <property type="entry name" value="DISULFIDE OXIDOREDUCTASE"/>
    <property type="match status" value="1"/>
</dbReference>
<dbReference type="Pfam" id="PF02852">
    <property type="entry name" value="Pyr_redox_dim"/>
    <property type="match status" value="1"/>
</dbReference>
<dbReference type="FunFam" id="3.30.390.30:FF:000001">
    <property type="entry name" value="Dihydrolipoyl dehydrogenase"/>
    <property type="match status" value="1"/>
</dbReference>
<keyword evidence="3" id="KW-0285">Flavoprotein</keyword>
<evidence type="ECO:0000256" key="4">
    <source>
        <dbReference type="ARBA" id="ARBA00022827"/>
    </source>
</evidence>
<evidence type="ECO:0000256" key="3">
    <source>
        <dbReference type="ARBA" id="ARBA00022630"/>
    </source>
</evidence>
<evidence type="ECO:0000256" key="1">
    <source>
        <dbReference type="ARBA" id="ARBA00001974"/>
    </source>
</evidence>
<protein>
    <submittedName>
        <fullName evidence="9">Dihydrolipoamide dehydrogenase</fullName>
        <ecNumber evidence="9">1.8.1.4</ecNumber>
    </submittedName>
</protein>
<dbReference type="AlphaFoldDB" id="W7CPV3"/>
<dbReference type="SUPFAM" id="SSF51905">
    <property type="entry name" value="FAD/NAD(P)-binding domain"/>
    <property type="match status" value="1"/>
</dbReference>
<dbReference type="PRINTS" id="PR00411">
    <property type="entry name" value="PNDRDTASEI"/>
</dbReference>
<accession>W7CPV3</accession>
<evidence type="ECO:0000313" key="10">
    <source>
        <dbReference type="Proteomes" id="UP000019243"/>
    </source>
</evidence>
<dbReference type="GO" id="GO:0050660">
    <property type="term" value="F:flavin adenine dinucleotide binding"/>
    <property type="evidence" value="ECO:0007669"/>
    <property type="project" value="TreeGrafter"/>
</dbReference>
<dbReference type="PANTHER" id="PTHR22912:SF217">
    <property type="entry name" value="DIHYDROLIPOYL DEHYDROGENASE"/>
    <property type="match status" value="1"/>
</dbReference>
<dbReference type="InterPro" id="IPR036188">
    <property type="entry name" value="FAD/NAD-bd_sf"/>
</dbReference>
<dbReference type="STRING" id="1265861.BCAMP_02340"/>
<gene>
    <name evidence="9" type="ORF">BCAMP_02340</name>
</gene>
<dbReference type="InterPro" id="IPR023753">
    <property type="entry name" value="FAD/NAD-binding_dom"/>
</dbReference>
<evidence type="ECO:0000256" key="2">
    <source>
        <dbReference type="ARBA" id="ARBA00007532"/>
    </source>
</evidence>